<evidence type="ECO:0000313" key="2">
    <source>
        <dbReference type="Proteomes" id="UP001497680"/>
    </source>
</evidence>
<gene>
    <name evidence="1" type="ORF">F4821DRAFT_280727</name>
</gene>
<accession>A0ACC0DFP4</accession>
<sequence>MAEIIATLNLVCNVMEVVSFASGIIRLCRGTFKDGSPEPSLASNMAHLSSIASTLEQRTDEFDPVYPSTGDEFSDIESERQLARNRLKNLSSDLVRDIKELRAVLSHVTIAPSASKLGRLKNIAKYKICYQIQTSTLEKRINSTRDVINSELLSRICSSTQAGNCRLEEGYANLDVSLKQFINRWSKGRRALSELVSGEAYTTKVHVTTEAELIKHRITLIDTELASQSFQRQLEESRKRLLSTLFFPEMNERENSIEGASNDIVHDVFEKSEIPDWLQSDTSLFWINGKAGSGKSTLVKCLIRHHQTIDYLQTWQAPVRIFRFFFYELGRSPLQRNALGCVRTLLYQLLSEDPGTLDQLLEVQPGIEGKNSEHDWSLKELSDTLVECLRNQVSASCLFVDGLDEIQTDERQTIVELVESLDKIPNVKICASCRPENIFRSCLGSSPTLKVQDLNHGAMLSHADTALEGCKASFQLSKERYQSFLSDLVLKSEGVFLWAIMAIKSLVRGLENGDSWMILKQRLHEFPPSLNSLYKQMWYRQNEDLSIYKKDAAKVFYHALYAPAIHKSWQHYLSATHQGLRKELQHLVTYVNHSTPEDSTRIRQQYERWLSARTAGLLEMRGSNDYFNPTPISFIHRSVREFLQGTKDGQTILSYDDRSTKEKYLAFFNVAKDVAHMHIAWAHSFKQTDVRHNKFRFQVEYSMALYMLLLSRSNGEPLDHNLEWVPSTLINPKWGQLLLSAAAEAGDVATLDQIHRLDGRFERISSQAKDRILSLCCGRLRVIERRVARDLLYVRNGIVPYEAQDRRFVFVQMQLDKLVRKVCCIEWLLKHGANADGEHEEYTPQRIGRRPSAFQLFVSNVFWSLVIFDRLELRSAGLLRKYVEAVHRCMKAMAERGSDPQQDSVLILQRGRCGHNISIIIWLDPAWILKFIEPPAASSGTIDILAALAGFDSPEFIHLHAVQFKGGPWLRPSPANDAENIRRWFFGYLDSLLSWGYYHKKHGESNGEIEQLLCECGVFCQSGSRLAELIQELKSAVSWEEAQGEDAKHYKDLSACFYREEDSEVDGDGWDDE</sequence>
<protein>
    <submittedName>
        <fullName evidence="1">Uncharacterized protein</fullName>
    </submittedName>
</protein>
<name>A0ACC0DFP4_9PEZI</name>
<evidence type="ECO:0000313" key="1">
    <source>
        <dbReference type="EMBL" id="KAI6091549.1"/>
    </source>
</evidence>
<dbReference type="EMBL" id="MU394286">
    <property type="protein sequence ID" value="KAI6091549.1"/>
    <property type="molecule type" value="Genomic_DNA"/>
</dbReference>
<keyword evidence="2" id="KW-1185">Reference proteome</keyword>
<proteinExistence type="predicted"/>
<dbReference type="Proteomes" id="UP001497680">
    <property type="component" value="Unassembled WGS sequence"/>
</dbReference>
<reference evidence="1 2" key="1">
    <citation type="journal article" date="2022" name="New Phytol.">
        <title>Ecological generalism drives hyperdiversity of secondary metabolite gene clusters in xylarialean endophytes.</title>
        <authorList>
            <person name="Franco M.E.E."/>
            <person name="Wisecaver J.H."/>
            <person name="Arnold A.E."/>
            <person name="Ju Y.M."/>
            <person name="Slot J.C."/>
            <person name="Ahrendt S."/>
            <person name="Moore L.P."/>
            <person name="Eastman K.E."/>
            <person name="Scott K."/>
            <person name="Konkel Z."/>
            <person name="Mondo S.J."/>
            <person name="Kuo A."/>
            <person name="Hayes R.D."/>
            <person name="Haridas S."/>
            <person name="Andreopoulos B."/>
            <person name="Riley R."/>
            <person name="LaButti K."/>
            <person name="Pangilinan J."/>
            <person name="Lipzen A."/>
            <person name="Amirebrahimi M."/>
            <person name="Yan J."/>
            <person name="Adam C."/>
            <person name="Keymanesh K."/>
            <person name="Ng V."/>
            <person name="Louie K."/>
            <person name="Northen T."/>
            <person name="Drula E."/>
            <person name="Henrissat B."/>
            <person name="Hsieh H.M."/>
            <person name="Youens-Clark K."/>
            <person name="Lutzoni F."/>
            <person name="Miadlikowska J."/>
            <person name="Eastwood D.C."/>
            <person name="Hamelin R.C."/>
            <person name="Grigoriev I.V."/>
            <person name="U'Ren J.M."/>
        </authorList>
    </citation>
    <scope>NUCLEOTIDE SEQUENCE [LARGE SCALE GENOMIC DNA]</scope>
    <source>
        <strain evidence="1 2">ER1909</strain>
    </source>
</reference>
<comment type="caution">
    <text evidence="1">The sequence shown here is derived from an EMBL/GenBank/DDBJ whole genome shotgun (WGS) entry which is preliminary data.</text>
</comment>
<organism evidence="1 2">
    <name type="scientific">Hypoxylon rubiginosum</name>
    <dbReference type="NCBI Taxonomy" id="110542"/>
    <lineage>
        <taxon>Eukaryota</taxon>
        <taxon>Fungi</taxon>
        <taxon>Dikarya</taxon>
        <taxon>Ascomycota</taxon>
        <taxon>Pezizomycotina</taxon>
        <taxon>Sordariomycetes</taxon>
        <taxon>Xylariomycetidae</taxon>
        <taxon>Xylariales</taxon>
        <taxon>Hypoxylaceae</taxon>
        <taxon>Hypoxylon</taxon>
    </lineage>
</organism>